<accession>A0A4V1IJP2</accession>
<dbReference type="EMBL" id="CP035467">
    <property type="protein sequence ID" value="QCW82095.1"/>
    <property type="molecule type" value="Genomic_DNA"/>
</dbReference>
<sequence length="70" mass="7855">MIEITANEARRLVRRGIVDSFRINNDSNRIRVFIVIGSEAGHVLNTSYPTIESAQRAIDELNWTGAVVID</sequence>
<protein>
    <submittedName>
        <fullName evidence="1">Uncharacterized protein</fullName>
    </submittedName>
</protein>
<keyword evidence="2" id="KW-1185">Reference proteome</keyword>
<proteinExistence type="predicted"/>
<reference evidence="2" key="1">
    <citation type="journal article" date="2019" name="J. Bacteriol.">
        <title>A Mutagenic Screen Identifies a TonB-Dependent Receptor Required for the Lanthanide Metal Switch in the Type I Methanotroph 'Methylotuvimicrobium buryatense' 5GB1C.</title>
        <authorList>
            <person name="Groom J.D."/>
            <person name="Ford S.M."/>
            <person name="Pesesky M.W."/>
            <person name="Lidstrom M.E."/>
        </authorList>
    </citation>
    <scope>NUCLEOTIDE SEQUENCE [LARGE SCALE GENOMIC DNA]</scope>
    <source>
        <strain evidence="2">5GB1C</strain>
    </source>
</reference>
<organism evidence="1 2">
    <name type="scientific">Methylotuvimicrobium buryatense</name>
    <name type="common">Methylomicrobium buryatense</name>
    <dbReference type="NCBI Taxonomy" id="95641"/>
    <lineage>
        <taxon>Bacteria</taxon>
        <taxon>Pseudomonadati</taxon>
        <taxon>Pseudomonadota</taxon>
        <taxon>Gammaproteobacteria</taxon>
        <taxon>Methylococcales</taxon>
        <taxon>Methylococcaceae</taxon>
        <taxon>Methylotuvimicrobium</taxon>
    </lineage>
</organism>
<evidence type="ECO:0000313" key="2">
    <source>
        <dbReference type="Proteomes" id="UP000305881"/>
    </source>
</evidence>
<dbReference type="KEGG" id="mbur:EQU24_07425"/>
<dbReference type="AlphaFoldDB" id="A0A4V1IJP2"/>
<dbReference type="Proteomes" id="UP000305881">
    <property type="component" value="Chromosome"/>
</dbReference>
<gene>
    <name evidence="1" type="ORF">EQU24_07425</name>
</gene>
<name>A0A4V1IJP2_METBY</name>
<evidence type="ECO:0000313" key="1">
    <source>
        <dbReference type="EMBL" id="QCW82095.1"/>
    </source>
</evidence>
<dbReference type="RefSeq" id="WP_138767120.1">
    <property type="nucleotide sequence ID" value="NZ_CP035467.1"/>
</dbReference>